<proteinExistence type="predicted"/>
<keyword evidence="1" id="KW-0732">Signal</keyword>
<dbReference type="CDD" id="cd22272">
    <property type="entry name" value="DPBB_EXLX1-like"/>
    <property type="match status" value="1"/>
</dbReference>
<dbReference type="NCBIfam" id="NF041144">
    <property type="entry name" value="expansin_EXLX1"/>
    <property type="match status" value="1"/>
</dbReference>
<dbReference type="OrthoDB" id="5499927at2"/>
<dbReference type="SUPFAM" id="SSF49590">
    <property type="entry name" value="PHL pollen allergen"/>
    <property type="match status" value="1"/>
</dbReference>
<dbReference type="KEGG" id="sdd:D9753_35960"/>
<dbReference type="Gene3D" id="2.60.40.760">
    <property type="entry name" value="Expansin, cellulose-binding-like domain"/>
    <property type="match status" value="1"/>
</dbReference>
<dbReference type="InterPro" id="IPR049818">
    <property type="entry name" value="Expansin_EXLX1-like"/>
</dbReference>
<evidence type="ECO:0000259" key="3">
    <source>
        <dbReference type="PROSITE" id="PS50842"/>
    </source>
</evidence>
<name>A0A3G2JRJ4_9ACTN</name>
<dbReference type="PROSITE" id="PS50842">
    <property type="entry name" value="EXPANSIN_EG45"/>
    <property type="match status" value="1"/>
</dbReference>
<dbReference type="InterPro" id="IPR007112">
    <property type="entry name" value="Expansin/allergen_DPBB_dom"/>
</dbReference>
<protein>
    <recommendedName>
        <fullName evidence="3">Expansin-like EG45 domain-containing protein</fullName>
    </recommendedName>
</protein>
<gene>
    <name evidence="4" type="ORF">D9753_35960</name>
</gene>
<dbReference type="InterPro" id="IPR036749">
    <property type="entry name" value="Expansin_CBD_sf"/>
</dbReference>
<feature type="region of interest" description="Disordered" evidence="2">
    <location>
        <begin position="61"/>
        <end position="126"/>
    </location>
</feature>
<evidence type="ECO:0000256" key="1">
    <source>
        <dbReference type="ARBA" id="ARBA00022729"/>
    </source>
</evidence>
<dbReference type="AlphaFoldDB" id="A0A3G2JRJ4"/>
<dbReference type="PANTHER" id="PTHR31836">
    <property type="match status" value="1"/>
</dbReference>
<dbReference type="EMBL" id="CP033073">
    <property type="protein sequence ID" value="AYN43357.1"/>
    <property type="molecule type" value="Genomic_DNA"/>
</dbReference>
<feature type="domain" description="Expansin-like EG45" evidence="3">
    <location>
        <begin position="142"/>
        <end position="247"/>
    </location>
</feature>
<accession>A0A3G2JRJ4</accession>
<organism evidence="4 5">
    <name type="scientific">Streptomyces dangxiongensis</name>
    <dbReference type="NCBI Taxonomy" id="1442032"/>
    <lineage>
        <taxon>Bacteria</taxon>
        <taxon>Bacillati</taxon>
        <taxon>Actinomycetota</taxon>
        <taxon>Actinomycetes</taxon>
        <taxon>Kitasatosporales</taxon>
        <taxon>Streptomycetaceae</taxon>
        <taxon>Streptomyces</taxon>
    </lineage>
</organism>
<dbReference type="Pfam" id="PF03330">
    <property type="entry name" value="DPBB_1"/>
    <property type="match status" value="1"/>
</dbReference>
<sequence length="323" mass="33373">MSTARQVARERRRRRRLMLGATLTLAATGVVACLVMALLPDGKADAKPAASTSVAAGRVTAATASGSGTPSPKGKASPSPSRSRSATDAPKASATTTKAKASPAKTPRPARTGSTTAASPGRIRPGTSYRGVATAYEAGVGDGACGFGPSPDMMIAAMNTTDYESARACGAYVHVRAANGASVTVRITNECPLPCAPGQIDLSHEAFIKLGDLGLGRIPITWSLLSPGSPGALLVRYKTGSSPYWCGIQVLNHRNPVAALEVRTSGGWRQLPRTPYNYFLSADGSGCGGAIRITDIYGQRLTVGDIGIRPNVIQPTGVQFARH</sequence>
<keyword evidence="5" id="KW-1185">Reference proteome</keyword>
<evidence type="ECO:0000313" key="4">
    <source>
        <dbReference type="EMBL" id="AYN43357.1"/>
    </source>
</evidence>
<dbReference type="InterPro" id="IPR051477">
    <property type="entry name" value="Expansin_CellWall"/>
</dbReference>
<dbReference type="RefSeq" id="WP_121790783.1">
    <property type="nucleotide sequence ID" value="NZ_CP033073.1"/>
</dbReference>
<dbReference type="InterPro" id="IPR009009">
    <property type="entry name" value="RlpA-like_DPBB"/>
</dbReference>
<dbReference type="PROSITE" id="PS51257">
    <property type="entry name" value="PROKAR_LIPOPROTEIN"/>
    <property type="match status" value="1"/>
</dbReference>
<dbReference type="Proteomes" id="UP000268329">
    <property type="component" value="Chromosome"/>
</dbReference>
<dbReference type="SUPFAM" id="SSF50685">
    <property type="entry name" value="Barwin-like endoglucanases"/>
    <property type="match status" value="1"/>
</dbReference>
<dbReference type="Gene3D" id="2.40.40.10">
    <property type="entry name" value="RlpA-like domain"/>
    <property type="match status" value="1"/>
</dbReference>
<evidence type="ECO:0000313" key="5">
    <source>
        <dbReference type="Proteomes" id="UP000268329"/>
    </source>
</evidence>
<dbReference type="PANTHER" id="PTHR31836:SF21">
    <property type="entry name" value="EXPANSIN-LIKE PROTEIN 7"/>
    <property type="match status" value="1"/>
</dbReference>
<reference evidence="4 5" key="1">
    <citation type="submission" date="2018-10" db="EMBL/GenBank/DDBJ databases">
        <title>The genome of Streptomyces dangxiongensis Z022.</title>
        <authorList>
            <person name="Zhang B."/>
        </authorList>
    </citation>
    <scope>NUCLEOTIDE SEQUENCE [LARGE SCALE GENOMIC DNA]</scope>
    <source>
        <strain evidence="4 5">Z022</strain>
    </source>
</reference>
<feature type="compositionally biased region" description="Low complexity" evidence="2">
    <location>
        <begin position="63"/>
        <end position="112"/>
    </location>
</feature>
<evidence type="ECO:0000256" key="2">
    <source>
        <dbReference type="SAM" id="MobiDB-lite"/>
    </source>
</evidence>
<dbReference type="InterPro" id="IPR036908">
    <property type="entry name" value="RlpA-like_sf"/>
</dbReference>